<sequence>MLLSYVFSGKSANTKTYRSTIIFIIPYHAWTISLNML</sequence>
<evidence type="ECO:0000313" key="2">
    <source>
        <dbReference type="Proteomes" id="UP000244338"/>
    </source>
</evidence>
<comment type="caution">
    <text evidence="1">The sequence shown here is derived from an EMBL/GenBank/DDBJ whole genome shotgun (WGS) entry which is preliminary data.</text>
</comment>
<organism evidence="1 2">
    <name type="scientific">Candidatus Carbonibacillus altaicus</name>
    <dbReference type="NCBI Taxonomy" id="2163959"/>
    <lineage>
        <taxon>Bacteria</taxon>
        <taxon>Bacillati</taxon>
        <taxon>Bacillota</taxon>
        <taxon>Bacilli</taxon>
        <taxon>Bacillales</taxon>
        <taxon>Candidatus Carbonibacillus</taxon>
    </lineage>
</organism>
<dbReference type="AlphaFoldDB" id="A0A2R6Y4S7"/>
<gene>
    <name evidence="1" type="ORF">BSOLF_1199</name>
</gene>
<reference evidence="2" key="1">
    <citation type="journal article" date="2018" name="Sci. Rep.">
        <title>Lignite coal burning seam in the remote Altai Mountains harbors a hydrogen-driven thermophilic microbial community.</title>
        <authorList>
            <person name="Kadnikov V.V."/>
            <person name="Mardanov A.V."/>
            <person name="Ivasenko D.A."/>
            <person name="Antsiferov D.V."/>
            <person name="Beletsky A.V."/>
            <person name="Karnachuk O.V."/>
            <person name="Ravin N.V."/>
        </authorList>
    </citation>
    <scope>NUCLEOTIDE SEQUENCE [LARGE SCALE GENOMIC DNA]</scope>
</reference>
<name>A0A2R6Y4S7_9BACL</name>
<protein>
    <submittedName>
        <fullName evidence="1">Uncharacterized protein</fullName>
    </submittedName>
</protein>
<dbReference type="Proteomes" id="UP000244338">
    <property type="component" value="Unassembled WGS sequence"/>
</dbReference>
<dbReference type="EMBL" id="PEBX01000004">
    <property type="protein sequence ID" value="PTQ57655.1"/>
    <property type="molecule type" value="Genomic_DNA"/>
</dbReference>
<evidence type="ECO:0000313" key="1">
    <source>
        <dbReference type="EMBL" id="PTQ57655.1"/>
    </source>
</evidence>
<proteinExistence type="predicted"/>
<accession>A0A2R6Y4S7</accession>